<organism evidence="14 15">
    <name type="scientific">Thiospirillum jenense</name>
    <dbReference type="NCBI Taxonomy" id="1653858"/>
    <lineage>
        <taxon>Bacteria</taxon>
        <taxon>Pseudomonadati</taxon>
        <taxon>Pseudomonadota</taxon>
        <taxon>Gammaproteobacteria</taxon>
        <taxon>Chromatiales</taxon>
        <taxon>Chromatiaceae</taxon>
        <taxon>Thiospirillum</taxon>
    </lineage>
</organism>
<dbReference type="AlphaFoldDB" id="A0A839HPZ1"/>
<dbReference type="CDD" id="cd00483">
    <property type="entry name" value="HPPK"/>
    <property type="match status" value="1"/>
</dbReference>
<evidence type="ECO:0000256" key="11">
    <source>
        <dbReference type="ARBA" id="ARBA00029766"/>
    </source>
</evidence>
<evidence type="ECO:0000256" key="2">
    <source>
        <dbReference type="ARBA" id="ARBA00005810"/>
    </source>
</evidence>
<comment type="function">
    <text evidence="10">Catalyzes the transfer of pyrophosphate from adenosine triphosphate (ATP) to 6-hydroxymethyl-7,8-dihydropterin, an enzymatic step in folate biosynthesis pathway.</text>
</comment>
<protein>
    <recommendedName>
        <fullName evidence="4">2-amino-4-hydroxy-6-hydroxymethyldihydropteridine pyrophosphokinase</fullName>
        <ecNumber evidence="3">2.7.6.3</ecNumber>
    </recommendedName>
    <alternativeName>
        <fullName evidence="11">6-hydroxymethyl-7,8-dihydropterin pyrophosphokinase</fullName>
    </alternativeName>
    <alternativeName>
        <fullName evidence="12">7,8-dihydro-6-hydroxymethylpterin-pyrophosphokinase</fullName>
    </alternativeName>
</protein>
<evidence type="ECO:0000256" key="5">
    <source>
        <dbReference type="ARBA" id="ARBA00022679"/>
    </source>
</evidence>
<keyword evidence="8" id="KW-0067">ATP-binding</keyword>
<evidence type="ECO:0000256" key="8">
    <source>
        <dbReference type="ARBA" id="ARBA00022840"/>
    </source>
</evidence>
<dbReference type="GO" id="GO:0005524">
    <property type="term" value="F:ATP binding"/>
    <property type="evidence" value="ECO:0007669"/>
    <property type="project" value="UniProtKB-KW"/>
</dbReference>
<comment type="caution">
    <text evidence="14">The sequence shown here is derived from an EMBL/GenBank/DDBJ whole genome shotgun (WGS) entry which is preliminary data.</text>
</comment>
<gene>
    <name evidence="14" type="primary">folK</name>
    <name evidence="14" type="ORF">HUK38_13465</name>
</gene>
<dbReference type="GO" id="GO:0016301">
    <property type="term" value="F:kinase activity"/>
    <property type="evidence" value="ECO:0007669"/>
    <property type="project" value="UniProtKB-KW"/>
</dbReference>
<keyword evidence="7 14" id="KW-0418">Kinase</keyword>
<dbReference type="NCBIfam" id="TIGR01498">
    <property type="entry name" value="folK"/>
    <property type="match status" value="1"/>
</dbReference>
<keyword evidence="15" id="KW-1185">Reference proteome</keyword>
<keyword evidence="5 14" id="KW-0808">Transferase</keyword>
<evidence type="ECO:0000256" key="7">
    <source>
        <dbReference type="ARBA" id="ARBA00022777"/>
    </source>
</evidence>
<accession>A0A839HPZ1</accession>
<reference evidence="14 15" key="1">
    <citation type="journal article" date="2020" name="Arch. Microbiol.">
        <title>The genome sequence of the giant phototrophic gammaproteobacterium Thiospirillum jenense gives insight into its physiological properties and phylogenetic relationships.</title>
        <authorList>
            <person name="Imhoff J.F."/>
            <person name="Meyer T.E."/>
            <person name="Kyndt J.A."/>
        </authorList>
    </citation>
    <scope>NUCLEOTIDE SEQUENCE [LARGE SCALE GENOMIC DNA]</scope>
    <source>
        <strain evidence="14 15">DSM 216</strain>
    </source>
</reference>
<proteinExistence type="inferred from homology"/>
<evidence type="ECO:0000256" key="9">
    <source>
        <dbReference type="ARBA" id="ARBA00022909"/>
    </source>
</evidence>
<evidence type="ECO:0000256" key="6">
    <source>
        <dbReference type="ARBA" id="ARBA00022741"/>
    </source>
</evidence>
<dbReference type="SUPFAM" id="SSF55083">
    <property type="entry name" value="6-hydroxymethyl-7,8-dihydropterin pyrophosphokinase, HPPK"/>
    <property type="match status" value="1"/>
</dbReference>
<dbReference type="UniPathway" id="UPA00077">
    <property type="reaction ID" value="UER00155"/>
</dbReference>
<evidence type="ECO:0000313" key="14">
    <source>
        <dbReference type="EMBL" id="MBB1127222.1"/>
    </source>
</evidence>
<evidence type="ECO:0000313" key="15">
    <source>
        <dbReference type="Proteomes" id="UP000548632"/>
    </source>
</evidence>
<dbReference type="EC" id="2.7.6.3" evidence="3"/>
<dbReference type="PANTHER" id="PTHR43071:SF1">
    <property type="entry name" value="2-AMINO-4-HYDROXY-6-HYDROXYMETHYLDIHYDROPTERIDINE PYROPHOSPHOKINASE"/>
    <property type="match status" value="1"/>
</dbReference>
<evidence type="ECO:0000256" key="4">
    <source>
        <dbReference type="ARBA" id="ARBA00016218"/>
    </source>
</evidence>
<evidence type="ECO:0000256" key="1">
    <source>
        <dbReference type="ARBA" id="ARBA00005051"/>
    </source>
</evidence>
<evidence type="ECO:0000256" key="12">
    <source>
        <dbReference type="ARBA" id="ARBA00033413"/>
    </source>
</evidence>
<feature type="domain" description="7,8-dihydro-6-hydroxymethylpterin-pyrophosphokinase" evidence="13">
    <location>
        <begin position="8"/>
        <end position="135"/>
    </location>
</feature>
<dbReference type="GO" id="GO:0046654">
    <property type="term" value="P:tetrahydrofolate biosynthetic process"/>
    <property type="evidence" value="ECO:0007669"/>
    <property type="project" value="UniProtKB-UniPathway"/>
</dbReference>
<dbReference type="Gene3D" id="3.30.70.560">
    <property type="entry name" value="7,8-Dihydro-6-hydroxymethylpterin-pyrophosphokinase HPPK"/>
    <property type="match status" value="1"/>
</dbReference>
<evidence type="ECO:0000256" key="3">
    <source>
        <dbReference type="ARBA" id="ARBA00013253"/>
    </source>
</evidence>
<keyword evidence="6" id="KW-0547">Nucleotide-binding</keyword>
<keyword evidence="9" id="KW-0289">Folate biosynthesis</keyword>
<dbReference type="InterPro" id="IPR035907">
    <property type="entry name" value="Hppk_sf"/>
</dbReference>
<dbReference type="Pfam" id="PF01288">
    <property type="entry name" value="HPPK"/>
    <property type="match status" value="1"/>
</dbReference>
<dbReference type="GO" id="GO:0046656">
    <property type="term" value="P:folic acid biosynthetic process"/>
    <property type="evidence" value="ECO:0007669"/>
    <property type="project" value="UniProtKB-KW"/>
</dbReference>
<name>A0A839HPZ1_9GAMM</name>
<dbReference type="RefSeq" id="WP_182584848.1">
    <property type="nucleotide sequence ID" value="NZ_JABVCQ010000041.1"/>
</dbReference>
<dbReference type="InterPro" id="IPR000550">
    <property type="entry name" value="Hppk"/>
</dbReference>
<evidence type="ECO:0000259" key="13">
    <source>
        <dbReference type="Pfam" id="PF01288"/>
    </source>
</evidence>
<comment type="similarity">
    <text evidence="2">Belongs to the HPPK family.</text>
</comment>
<sequence length="177" mass="19595">MIKPVTAYLALGSNLDPLQYIPQALQLLTQLPEATLIAESRWYHTRPFGLFNQPAFINLAVALETQLTPLALLTHTQQIENQLGRVRTIANGPRTIDIDLVLIGDAVSDDPLLKLPHPGLLERDFMLIPVLDIAPPSLREPRSGQFLSVFAPAVRYRQIISCSTQARSNDQSIAVSH</sequence>
<dbReference type="PANTHER" id="PTHR43071">
    <property type="entry name" value="2-AMINO-4-HYDROXY-6-HYDROXYMETHYLDIHYDROPTERIDINE PYROPHOSPHOKINASE"/>
    <property type="match status" value="1"/>
</dbReference>
<dbReference type="EMBL" id="JABVCQ010000041">
    <property type="protein sequence ID" value="MBB1127222.1"/>
    <property type="molecule type" value="Genomic_DNA"/>
</dbReference>
<evidence type="ECO:0000256" key="10">
    <source>
        <dbReference type="ARBA" id="ARBA00029409"/>
    </source>
</evidence>
<dbReference type="Proteomes" id="UP000548632">
    <property type="component" value="Unassembled WGS sequence"/>
</dbReference>
<comment type="pathway">
    <text evidence="1">Cofactor biosynthesis; tetrahydrofolate biosynthesis; 2-amino-4-hydroxy-6-hydroxymethyl-7,8-dihydropteridine diphosphate from 7,8-dihydroneopterin triphosphate: step 4/4.</text>
</comment>
<dbReference type="GO" id="GO:0003848">
    <property type="term" value="F:2-amino-4-hydroxy-6-hydroxymethyldihydropteridine diphosphokinase activity"/>
    <property type="evidence" value="ECO:0007669"/>
    <property type="project" value="UniProtKB-EC"/>
</dbReference>